<dbReference type="RefSeq" id="WP_179650234.1">
    <property type="nucleotide sequence ID" value="NZ_JACBZM010000001.1"/>
</dbReference>
<proteinExistence type="predicted"/>
<evidence type="ECO:0000313" key="2">
    <source>
        <dbReference type="Proteomes" id="UP000562045"/>
    </source>
</evidence>
<gene>
    <name evidence="1" type="ORF">BJ993_003467</name>
</gene>
<accession>A0A7Y9ZJ49</accession>
<protein>
    <submittedName>
        <fullName evidence="1">Uncharacterized protein</fullName>
    </submittedName>
</protein>
<dbReference type="EMBL" id="JACBZM010000001">
    <property type="protein sequence ID" value="NYI46387.1"/>
    <property type="molecule type" value="Genomic_DNA"/>
</dbReference>
<name>A0A7Y9ZJ49_9ACTN</name>
<dbReference type="Proteomes" id="UP000562045">
    <property type="component" value="Unassembled WGS sequence"/>
</dbReference>
<dbReference type="AlphaFoldDB" id="A0A7Y9ZJ49"/>
<sequence>MQPNSPVLVELDGDSLPGLFLKATADGTRLLVTFEQDGHVSTTWLPVEQVRLVEA</sequence>
<comment type="caution">
    <text evidence="1">The sequence shown here is derived from an EMBL/GenBank/DDBJ whole genome shotgun (WGS) entry which is preliminary data.</text>
</comment>
<evidence type="ECO:0000313" key="1">
    <source>
        <dbReference type="EMBL" id="NYI46387.1"/>
    </source>
</evidence>
<reference evidence="1 2" key="1">
    <citation type="submission" date="2020-07" db="EMBL/GenBank/DDBJ databases">
        <title>Sequencing the genomes of 1000 actinobacteria strains.</title>
        <authorList>
            <person name="Klenk H.-P."/>
        </authorList>
    </citation>
    <scope>NUCLEOTIDE SEQUENCE [LARGE SCALE GENOMIC DNA]</scope>
    <source>
        <strain evidence="1 2">DSM 15131</strain>
    </source>
</reference>
<organism evidence="1 2">
    <name type="scientific">Nocardioides aromaticivorans</name>
    <dbReference type="NCBI Taxonomy" id="200618"/>
    <lineage>
        <taxon>Bacteria</taxon>
        <taxon>Bacillati</taxon>
        <taxon>Actinomycetota</taxon>
        <taxon>Actinomycetes</taxon>
        <taxon>Propionibacteriales</taxon>
        <taxon>Nocardioidaceae</taxon>
        <taxon>Nocardioides</taxon>
    </lineage>
</organism>